<dbReference type="GO" id="GO:0016020">
    <property type="term" value="C:membrane"/>
    <property type="evidence" value="ECO:0007669"/>
    <property type="project" value="InterPro"/>
</dbReference>
<keyword evidence="3" id="KW-0378">Hydrolase</keyword>
<comment type="caution">
    <text evidence="3">The sequence shown here is derived from an EMBL/GenBank/DDBJ whole genome shotgun (WGS) entry which is preliminary data.</text>
</comment>
<comment type="similarity">
    <text evidence="1">Belongs to the glycosyl hydrolase 79 family.</text>
</comment>
<evidence type="ECO:0000313" key="3">
    <source>
        <dbReference type="EMBL" id="CAE1303696.1"/>
    </source>
</evidence>
<dbReference type="PANTHER" id="PTHR46145">
    <property type="entry name" value="HEPARANASE"/>
    <property type="match status" value="1"/>
</dbReference>
<name>A0A812DK77_ACAPH</name>
<dbReference type="EMBL" id="CAHIKZ030003733">
    <property type="protein sequence ID" value="CAE1303696.1"/>
    <property type="molecule type" value="Genomic_DNA"/>
</dbReference>
<dbReference type="Pfam" id="PF03662">
    <property type="entry name" value="Glyco_hydro_79n"/>
    <property type="match status" value="1"/>
</dbReference>
<keyword evidence="4" id="KW-1185">Reference proteome</keyword>
<dbReference type="PANTHER" id="PTHR46145:SF4">
    <property type="entry name" value="HEPARANASE"/>
    <property type="match status" value="1"/>
</dbReference>
<keyword evidence="2" id="KW-0732">Signal</keyword>
<protein>
    <submittedName>
        <fullName evidence="3">HPSE</fullName>
        <ecNumber evidence="3">3.2.1.166</ecNumber>
    </submittedName>
</protein>
<dbReference type="GO" id="GO:0005615">
    <property type="term" value="C:extracellular space"/>
    <property type="evidence" value="ECO:0007669"/>
    <property type="project" value="TreeGrafter"/>
</dbReference>
<sequence length="473" mass="54212">MLQQTFFFLLLFFSFFLYSCDGNVLLSADASENISFDANTRLFTARINLDSVIKTIDDRFLSLTLDTSIIRHDWAHFDTSSVKLKTLAKGLSPVYLRLGGTSCDFLIFRDTEEIGKKIDFANNDAPDWEDLEKPVTTKFNMTMFDWVYVNKFVRSVPDWLLVFDLNVLQRTNNAWDPSINASSLLHQSAAKGYCLAGLELGNEPDAFHHLLGYSIDPTVLGKDFRRLSKFRSQVPCMDQSLVIGPDVTAQTMRKRRHEQFLRNFLQEAHASLDAVTIHHYYVNGRKATADQFMDSYILDSFHDELDVAFNILEKTSPGKPLWLGETSSAFGGGSIGLSDTYIAGFMWMDKLGISARKGVKVVMRQSFYKGHYALLDFRTLDPRPDYWLSLLFKRLVGNTVLDLSINDQERKVRMYAHCTQWHRDSSYTNHSLTVYGMNLYEEDIQLKLSQFASDQELHIYKLEPRGPDGIFSQ</sequence>
<dbReference type="GO" id="GO:0031012">
    <property type="term" value="C:extracellular matrix"/>
    <property type="evidence" value="ECO:0007669"/>
    <property type="project" value="TreeGrafter"/>
</dbReference>
<dbReference type="EC" id="3.2.1.166" evidence="3"/>
<dbReference type="AlphaFoldDB" id="A0A812DK77"/>
<feature type="chain" id="PRO_5032969577" evidence="2">
    <location>
        <begin position="23"/>
        <end position="473"/>
    </location>
</feature>
<dbReference type="InterPro" id="IPR017853">
    <property type="entry name" value="GH"/>
</dbReference>
<accession>A0A812DK77</accession>
<keyword evidence="3" id="KW-0326">Glycosidase</keyword>
<evidence type="ECO:0000256" key="1">
    <source>
        <dbReference type="ARBA" id="ARBA00009800"/>
    </source>
</evidence>
<dbReference type="Gene3D" id="3.20.20.80">
    <property type="entry name" value="Glycosidases"/>
    <property type="match status" value="1"/>
</dbReference>
<feature type="signal peptide" evidence="2">
    <location>
        <begin position="1"/>
        <end position="22"/>
    </location>
</feature>
<dbReference type="GO" id="GO:0016798">
    <property type="term" value="F:hydrolase activity, acting on glycosyl bonds"/>
    <property type="evidence" value="ECO:0007669"/>
    <property type="project" value="UniProtKB-KW"/>
</dbReference>
<dbReference type="InterPro" id="IPR005199">
    <property type="entry name" value="Glyco_hydro_79"/>
</dbReference>
<proteinExistence type="inferred from homology"/>
<reference evidence="3" key="1">
    <citation type="submission" date="2021-01" db="EMBL/GenBank/DDBJ databases">
        <authorList>
            <person name="Li R."/>
            <person name="Bekaert M."/>
        </authorList>
    </citation>
    <scope>NUCLEOTIDE SEQUENCE</scope>
    <source>
        <strain evidence="3">Farmed</strain>
    </source>
</reference>
<dbReference type="SUPFAM" id="SSF51445">
    <property type="entry name" value="(Trans)glycosidases"/>
    <property type="match status" value="1"/>
</dbReference>
<evidence type="ECO:0000313" key="4">
    <source>
        <dbReference type="Proteomes" id="UP000597762"/>
    </source>
</evidence>
<evidence type="ECO:0000256" key="2">
    <source>
        <dbReference type="SAM" id="SignalP"/>
    </source>
</evidence>
<gene>
    <name evidence="3" type="ORF">SPHA_56492</name>
</gene>
<organism evidence="3 4">
    <name type="scientific">Acanthosepion pharaonis</name>
    <name type="common">Pharaoh cuttlefish</name>
    <name type="synonym">Sepia pharaonis</name>
    <dbReference type="NCBI Taxonomy" id="158019"/>
    <lineage>
        <taxon>Eukaryota</taxon>
        <taxon>Metazoa</taxon>
        <taxon>Spiralia</taxon>
        <taxon>Lophotrochozoa</taxon>
        <taxon>Mollusca</taxon>
        <taxon>Cephalopoda</taxon>
        <taxon>Coleoidea</taxon>
        <taxon>Decapodiformes</taxon>
        <taxon>Sepiida</taxon>
        <taxon>Sepiina</taxon>
        <taxon>Sepiidae</taxon>
        <taxon>Acanthosepion</taxon>
    </lineage>
</organism>
<dbReference type="OrthoDB" id="10066041at2759"/>
<dbReference type="Proteomes" id="UP000597762">
    <property type="component" value="Unassembled WGS sequence"/>
</dbReference>